<evidence type="ECO:0000313" key="2">
    <source>
        <dbReference type="EMBL" id="EKM54712.1"/>
    </source>
</evidence>
<dbReference type="InterPro" id="IPR003781">
    <property type="entry name" value="CoA-bd"/>
</dbReference>
<dbReference type="InterPro" id="IPR036291">
    <property type="entry name" value="NAD(P)-bd_dom_sf"/>
</dbReference>
<reference evidence="2 3" key="1">
    <citation type="journal article" date="2012" name="BMC Genomics">
        <title>Comparative genomics of the white-rot fungi, Phanerochaete carnosa and P. chrysosporium, to elucidate the genetic basis of the distinct wood types they colonize.</title>
        <authorList>
            <person name="Suzuki H."/>
            <person name="MacDonald J."/>
            <person name="Syed K."/>
            <person name="Salamov A."/>
            <person name="Hori C."/>
            <person name="Aerts A."/>
            <person name="Henrissat B."/>
            <person name="Wiebenga A."/>
            <person name="vanKuyk P.A."/>
            <person name="Barry K."/>
            <person name="Lindquist E."/>
            <person name="LaButti K."/>
            <person name="Lapidus A."/>
            <person name="Lucas S."/>
            <person name="Coutinho P."/>
            <person name="Gong Y."/>
            <person name="Samejima M."/>
            <person name="Mahadevan R."/>
            <person name="Abou-Zaid M."/>
            <person name="de Vries R.P."/>
            <person name="Igarashi K."/>
            <person name="Yadav J.S."/>
            <person name="Grigoriev I.V."/>
            <person name="Master E.R."/>
        </authorList>
    </citation>
    <scope>NUCLEOTIDE SEQUENCE [LARGE SCALE GENOMIC DNA]</scope>
    <source>
        <strain evidence="2 3">HHB-10118-sp</strain>
    </source>
</reference>
<dbReference type="KEGG" id="pco:PHACADRAFT_258728"/>
<proteinExistence type="predicted"/>
<organism evidence="2 3">
    <name type="scientific">Phanerochaete carnosa (strain HHB-10118-sp)</name>
    <name type="common">White-rot fungus</name>
    <name type="synonym">Peniophora carnosa</name>
    <dbReference type="NCBI Taxonomy" id="650164"/>
    <lineage>
        <taxon>Eukaryota</taxon>
        <taxon>Fungi</taxon>
        <taxon>Dikarya</taxon>
        <taxon>Basidiomycota</taxon>
        <taxon>Agaricomycotina</taxon>
        <taxon>Agaricomycetes</taxon>
        <taxon>Polyporales</taxon>
        <taxon>Phanerochaetaceae</taxon>
        <taxon>Phanerochaete</taxon>
    </lineage>
</organism>
<dbReference type="PANTHER" id="PTHR33303:SF2">
    <property type="entry name" value="COA-BINDING DOMAIN-CONTAINING PROTEIN"/>
    <property type="match status" value="1"/>
</dbReference>
<dbReference type="RefSeq" id="XP_007397394.1">
    <property type="nucleotide sequence ID" value="XM_007397332.1"/>
</dbReference>
<dbReference type="InParanoid" id="K5WW75"/>
<evidence type="ECO:0000313" key="3">
    <source>
        <dbReference type="Proteomes" id="UP000008370"/>
    </source>
</evidence>
<feature type="domain" description="CoA-binding" evidence="1">
    <location>
        <begin position="11"/>
        <end position="104"/>
    </location>
</feature>
<name>K5WW75_PHACS</name>
<dbReference type="Gene3D" id="3.40.50.720">
    <property type="entry name" value="NAD(P)-binding Rossmann-like Domain"/>
    <property type="match status" value="1"/>
</dbReference>
<protein>
    <recommendedName>
        <fullName evidence="1">CoA-binding domain-containing protein</fullName>
    </recommendedName>
</protein>
<dbReference type="PANTHER" id="PTHR33303">
    <property type="entry name" value="CYTOPLASMIC PROTEIN-RELATED"/>
    <property type="match status" value="1"/>
</dbReference>
<dbReference type="HOGENOM" id="CLU_112567_1_1_1"/>
<accession>K5WW75</accession>
<dbReference type="OrthoDB" id="5138418at2759"/>
<dbReference type="GeneID" id="18917195"/>
<evidence type="ECO:0000259" key="1">
    <source>
        <dbReference type="SMART" id="SM00881"/>
    </source>
</evidence>
<dbReference type="EMBL" id="JH930473">
    <property type="protein sequence ID" value="EKM54712.1"/>
    <property type="molecule type" value="Genomic_DNA"/>
</dbReference>
<dbReference type="Pfam" id="PF13380">
    <property type="entry name" value="CoA_binding_2"/>
    <property type="match status" value="1"/>
</dbReference>
<sequence length="140" mass="14996">MSSTEEQKLAFLSSPRYAVVGASKDETKVGTKVLKWYVEHGKEVTPVHPKESEIQGLAAVPTLANLPDPTHTSVSVVTGPKVTLSVLEQAKALGIPQIWLQPGTDDENVTKYIKDNGLADKVVYGGPCVLREGDGLLKST</sequence>
<dbReference type="SMART" id="SM00881">
    <property type="entry name" value="CoA_binding"/>
    <property type="match status" value="1"/>
</dbReference>
<keyword evidence="3" id="KW-1185">Reference proteome</keyword>
<dbReference type="SUPFAM" id="SSF51735">
    <property type="entry name" value="NAD(P)-binding Rossmann-fold domains"/>
    <property type="match status" value="1"/>
</dbReference>
<dbReference type="Proteomes" id="UP000008370">
    <property type="component" value="Unassembled WGS sequence"/>
</dbReference>
<gene>
    <name evidence="2" type="ORF">PHACADRAFT_258728</name>
</gene>
<dbReference type="AlphaFoldDB" id="K5WW75"/>